<accession>A0A1T4JK04</accession>
<name>A0A1T4JK04_9LACT</name>
<dbReference type="Pfam" id="PF02620">
    <property type="entry name" value="YceD"/>
    <property type="match status" value="1"/>
</dbReference>
<dbReference type="InterPro" id="IPR003772">
    <property type="entry name" value="YceD"/>
</dbReference>
<dbReference type="AlphaFoldDB" id="A0A1T4JK04"/>
<keyword evidence="2" id="KW-1185">Reference proteome</keyword>
<evidence type="ECO:0000313" key="2">
    <source>
        <dbReference type="Proteomes" id="UP000189941"/>
    </source>
</evidence>
<reference evidence="2" key="1">
    <citation type="submission" date="2017-02" db="EMBL/GenBank/DDBJ databases">
        <authorList>
            <person name="Varghese N."/>
            <person name="Submissions S."/>
        </authorList>
    </citation>
    <scope>NUCLEOTIDE SEQUENCE [LARGE SCALE GENOMIC DNA]</scope>
    <source>
        <strain evidence="2">DSM 15739</strain>
    </source>
</reference>
<sequence length="182" mass="21079">MKWTIRKLRDSRDELVPIEVDLDIKEQAISRDDSIIHLEPVHVSGYFVVREPDIILHCNADVVITLPSTRSLKPVEVDLTFPIKERYVYPEDDVNADDYEETTIVLEHDYIDLEQAVLETLLLSLPQRVVGPDEVEEDLPKGNHWAVLTEDEYHQQQDEAKPEIDPRLAKLQSLLNEDNETE</sequence>
<evidence type="ECO:0008006" key="3">
    <source>
        <dbReference type="Google" id="ProtNLM"/>
    </source>
</evidence>
<dbReference type="RefSeq" id="WP_078754941.1">
    <property type="nucleotide sequence ID" value="NZ_FUWO01000001.1"/>
</dbReference>
<dbReference type="STRING" id="1121925.SAMN02746011_00052"/>
<dbReference type="OrthoDB" id="9790372at2"/>
<gene>
    <name evidence="1" type="ORF">SAMN02746011_00052</name>
</gene>
<dbReference type="Proteomes" id="UP000189941">
    <property type="component" value="Unassembled WGS sequence"/>
</dbReference>
<organism evidence="1 2">
    <name type="scientific">Globicatella sulfidifaciens DSM 15739</name>
    <dbReference type="NCBI Taxonomy" id="1121925"/>
    <lineage>
        <taxon>Bacteria</taxon>
        <taxon>Bacillati</taxon>
        <taxon>Bacillota</taxon>
        <taxon>Bacilli</taxon>
        <taxon>Lactobacillales</taxon>
        <taxon>Aerococcaceae</taxon>
        <taxon>Globicatella</taxon>
    </lineage>
</organism>
<protein>
    <recommendedName>
        <fullName evidence="3">DUF177 domain-containing protein</fullName>
    </recommendedName>
</protein>
<evidence type="ECO:0000313" key="1">
    <source>
        <dbReference type="EMBL" id="SJZ30491.1"/>
    </source>
</evidence>
<proteinExistence type="predicted"/>
<dbReference type="EMBL" id="FUWO01000001">
    <property type="protein sequence ID" value="SJZ30491.1"/>
    <property type="molecule type" value="Genomic_DNA"/>
</dbReference>